<evidence type="ECO:0000313" key="4">
    <source>
        <dbReference type="Proteomes" id="UP000596035"/>
    </source>
</evidence>
<accession>A0A1Z2XMG4</accession>
<proteinExistence type="predicted"/>
<reference evidence="2 4" key="3">
    <citation type="submission" date="2020-11" db="EMBL/GenBank/DDBJ databases">
        <title>Closed and high quality bacterial genomes of the OMM12 community.</title>
        <authorList>
            <person name="Marbouty M."/>
            <person name="Lamy-Besnier Q."/>
            <person name="Debarbieux L."/>
            <person name="Koszul R."/>
        </authorList>
    </citation>
    <scope>NUCLEOTIDE SEQUENCE [LARGE SCALE GENOMIC DNA]</scope>
    <source>
        <strain evidence="2 4">KB18</strain>
    </source>
</reference>
<reference evidence="1" key="1">
    <citation type="journal article" date="2017" name="Genome Announc.">
        <title>High-Quality Whole-Genome Sequences of the Oligo-Mouse-Microbiota Bacterial Community.</title>
        <authorList>
            <person name="Garzetti D."/>
            <person name="Brugiroux S."/>
            <person name="Bunk B."/>
            <person name="Pukall R."/>
            <person name="McCoy K.D."/>
            <person name="Macpherson A.J."/>
            <person name="Stecher B."/>
        </authorList>
    </citation>
    <scope>NUCLEOTIDE SEQUENCE</scope>
    <source>
        <strain evidence="1">KB18</strain>
    </source>
</reference>
<reference evidence="3" key="2">
    <citation type="submission" date="2017-05" db="EMBL/GenBank/DDBJ databases">
        <title>Improved OligoMM genomes.</title>
        <authorList>
            <person name="Garzetti D."/>
        </authorList>
    </citation>
    <scope>NUCLEOTIDE SEQUENCE [LARGE SCALE GENOMIC DNA]</scope>
    <source>
        <strain evidence="3">KB18</strain>
    </source>
</reference>
<organism evidence="2 4">
    <name type="scientific">Acutalibacter muris</name>
    <dbReference type="NCBI Taxonomy" id="1796620"/>
    <lineage>
        <taxon>Bacteria</taxon>
        <taxon>Bacillati</taxon>
        <taxon>Bacillota</taxon>
        <taxon>Clostridia</taxon>
        <taxon>Eubacteriales</taxon>
        <taxon>Acutalibacteraceae</taxon>
        <taxon>Acutalibacter</taxon>
    </lineage>
</organism>
<name>A0A1Z2XMG4_9FIRM</name>
<dbReference type="Proteomes" id="UP000596035">
    <property type="component" value="Chromosome"/>
</dbReference>
<dbReference type="EMBL" id="CP021422">
    <property type="protein sequence ID" value="ASB39617.1"/>
    <property type="molecule type" value="Genomic_DNA"/>
</dbReference>
<dbReference type="KEGG" id="amur:ADH66_02440"/>
<keyword evidence="3" id="KW-1185">Reference proteome</keyword>
<evidence type="ECO:0000313" key="3">
    <source>
        <dbReference type="Proteomes" id="UP000196710"/>
    </source>
</evidence>
<dbReference type="InterPro" id="IPR027417">
    <property type="entry name" value="P-loop_NTPase"/>
</dbReference>
<sequence length="198" mass="22721">MKRLKADLVSATGAILEFLGQYPKRPILLAIDGRCGSGKTTLAGALEKEAGAAVVHMDHFFLRAEQRTPERFKEPGGNVDRERVLEEVLLPFRAGRPVVYRPYDAHKPALLEPVRLEPSPVTVVEGSYSCHPELWDYYDLRIFMDVGPKEQLRRIKARNGPETLEVFKDRWIPLEEAYFRAFLPEEKCNFYIELEFAD</sequence>
<dbReference type="Gene3D" id="3.40.50.300">
    <property type="entry name" value="P-loop containing nucleotide triphosphate hydrolases"/>
    <property type="match status" value="1"/>
</dbReference>
<dbReference type="AlphaFoldDB" id="A0A1Z2XMG4"/>
<dbReference type="RefSeq" id="WP_066536124.1">
    <property type="nucleotide sequence ID" value="NZ_CAJTCQ010000002.1"/>
</dbReference>
<protein>
    <submittedName>
        <fullName evidence="2">Phosphoribulokinase</fullName>
    </submittedName>
</protein>
<gene>
    <name evidence="1" type="ORF">ADH66_02440</name>
    <name evidence="2" type="ORF">I5Q82_12480</name>
</gene>
<evidence type="ECO:0000313" key="1">
    <source>
        <dbReference type="EMBL" id="ASB39617.1"/>
    </source>
</evidence>
<dbReference type="Proteomes" id="UP000196710">
    <property type="component" value="Chromosome"/>
</dbReference>
<dbReference type="EMBL" id="CP065321">
    <property type="protein sequence ID" value="QQR28908.1"/>
    <property type="molecule type" value="Genomic_DNA"/>
</dbReference>
<dbReference type="SUPFAM" id="SSF52540">
    <property type="entry name" value="P-loop containing nucleoside triphosphate hydrolases"/>
    <property type="match status" value="1"/>
</dbReference>
<evidence type="ECO:0000313" key="2">
    <source>
        <dbReference type="EMBL" id="QQR28908.1"/>
    </source>
</evidence>